<dbReference type="InterPro" id="IPR011041">
    <property type="entry name" value="Quinoprot_gluc/sorb_DH_b-prop"/>
</dbReference>
<proteinExistence type="predicted"/>
<dbReference type="InterPro" id="IPR054539">
    <property type="entry name" value="Beta-prop_PDH"/>
</dbReference>
<comment type="caution">
    <text evidence="3">The sequence shown here is derived from an EMBL/GenBank/DDBJ whole genome shotgun (WGS) entry which is preliminary data.</text>
</comment>
<keyword evidence="1" id="KW-1133">Transmembrane helix</keyword>
<evidence type="ECO:0000256" key="1">
    <source>
        <dbReference type="SAM" id="Phobius"/>
    </source>
</evidence>
<accession>A0ABU8S8I5</accession>
<protein>
    <submittedName>
        <fullName evidence="3">Sorbosone dehydrogenase family protein</fullName>
    </submittedName>
</protein>
<dbReference type="RefSeq" id="WP_339966810.1">
    <property type="nucleotide sequence ID" value="NZ_JBBHJY010000004.1"/>
</dbReference>
<evidence type="ECO:0000313" key="4">
    <source>
        <dbReference type="Proteomes" id="UP001379235"/>
    </source>
</evidence>
<feature type="domain" description="Pyrroloquinoline quinone-dependent pyranose dehydrogenase beta-propeller" evidence="2">
    <location>
        <begin position="335"/>
        <end position="442"/>
    </location>
</feature>
<dbReference type="PANTHER" id="PTHR19328">
    <property type="entry name" value="HEDGEHOG-INTERACTING PROTEIN"/>
    <property type="match status" value="1"/>
</dbReference>
<dbReference type="InterPro" id="IPR011042">
    <property type="entry name" value="6-blade_b-propeller_TolB-like"/>
</dbReference>
<dbReference type="Pfam" id="PF22807">
    <property type="entry name" value="TrAA12"/>
    <property type="match status" value="2"/>
</dbReference>
<dbReference type="Gene3D" id="2.120.10.30">
    <property type="entry name" value="TolB, C-terminal domain"/>
    <property type="match status" value="1"/>
</dbReference>
<sequence>MRSFKKPLIILVVLAIVLGGFWVWFSHGNPSNLPLGATEGTQVELRAPETETIPSMGIAKPVGWAANEAPTAATGLTVNRFAAGLNHPRTMLVLPNGDVLVAETDHPATKGEGGGITGMIERYFWKKAGAGQPSPNKIVLLRDADGDGVAETRSVLREKDMDSPSGMAWIDGKLYIANHNAVLAFDFVPGAATLEGAPAKVVNLPAAGNHWMRNLLASPDGTKLYVAVGSASNIAEKGIEIENRRAAIYELDVATGRMRQYGGGLRNPNGLDWNPVTGELWTVVNERDMLGPDLVPDYMTNVPVGAQYGWPWYYWKDRLDDRVEHPMPDFLGEYVRKPEFALGAHTAPLGMRFVAEGNRLGTQFNSGAFVARHGSWNRKPLSGYDVVFVTFDEWGNPKGKPAPVLTGFLADGKKARGRPVWLGFDKTGALLVTDDVGGVVWRVIAPNAQPLAKPKMIASTRMPASRAIDSASEAQIRRQIEEALSK</sequence>
<evidence type="ECO:0000313" key="3">
    <source>
        <dbReference type="EMBL" id="MEJ6010276.1"/>
    </source>
</evidence>
<dbReference type="Proteomes" id="UP001379235">
    <property type="component" value="Unassembled WGS sequence"/>
</dbReference>
<evidence type="ECO:0000259" key="2">
    <source>
        <dbReference type="Pfam" id="PF22807"/>
    </source>
</evidence>
<keyword evidence="4" id="KW-1185">Reference proteome</keyword>
<dbReference type="EMBL" id="JBBHJY010000004">
    <property type="protein sequence ID" value="MEJ6010276.1"/>
    <property type="molecule type" value="Genomic_DNA"/>
</dbReference>
<dbReference type="SUPFAM" id="SSF50952">
    <property type="entry name" value="Soluble quinoprotein glucose dehydrogenase"/>
    <property type="match status" value="1"/>
</dbReference>
<feature type="domain" description="Pyrroloquinoline quinone-dependent pyranose dehydrogenase beta-propeller" evidence="2">
    <location>
        <begin position="144"/>
        <end position="290"/>
    </location>
</feature>
<name>A0ABU8S8I5_9SPHN</name>
<gene>
    <name evidence="3" type="ORF">WG900_10135</name>
</gene>
<reference evidence="3 4" key="1">
    <citation type="submission" date="2024-03" db="EMBL/GenBank/DDBJ databases">
        <authorList>
            <person name="Jo J.-H."/>
        </authorList>
    </citation>
    <scope>NUCLEOTIDE SEQUENCE [LARGE SCALE GENOMIC DNA]</scope>
    <source>
        <strain evidence="3 4">AS3R-12</strain>
    </source>
</reference>
<keyword evidence="1" id="KW-0812">Transmembrane</keyword>
<keyword evidence="1" id="KW-0472">Membrane</keyword>
<organism evidence="3 4">
    <name type="scientific">Novosphingobium aquae</name>
    <dbReference type="NCBI Taxonomy" id="3133435"/>
    <lineage>
        <taxon>Bacteria</taxon>
        <taxon>Pseudomonadati</taxon>
        <taxon>Pseudomonadota</taxon>
        <taxon>Alphaproteobacteria</taxon>
        <taxon>Sphingomonadales</taxon>
        <taxon>Sphingomonadaceae</taxon>
        <taxon>Novosphingobium</taxon>
    </lineage>
</organism>
<feature type="transmembrane region" description="Helical" evidence="1">
    <location>
        <begin position="7"/>
        <end position="25"/>
    </location>
</feature>
<dbReference type="PANTHER" id="PTHR19328:SF55">
    <property type="entry name" value="BLR6566 PROTEIN"/>
    <property type="match status" value="1"/>
</dbReference>